<accession>A0A143PEF4</accession>
<dbReference type="OrthoDB" id="2439539at2"/>
<reference evidence="2 5" key="2">
    <citation type="submission" date="2021-01" db="EMBL/GenBank/DDBJ databases">
        <title>FDA dAtabase for Regulatory Grade micrObial Sequences (FDA-ARGOS): Supporting development and validation of Infectious Disease Dx tests.</title>
        <authorList>
            <person name="Sproer C."/>
            <person name="Gronow S."/>
            <person name="Severitt S."/>
            <person name="Schroder I."/>
            <person name="Tallon L."/>
            <person name="Sadzewicz L."/>
            <person name="Zhao X."/>
            <person name="Boylan J."/>
            <person name="Ott S."/>
            <person name="Bowen H."/>
            <person name="Vavikolanu K."/>
            <person name="Mehta A."/>
            <person name="Aluvathingal J."/>
            <person name="Nadendla S."/>
            <person name="Lowell S."/>
            <person name="Myers T."/>
            <person name="Yan Y."/>
            <person name="Sichtig H."/>
        </authorList>
    </citation>
    <scope>NUCLEOTIDE SEQUENCE [LARGE SCALE GENOMIC DNA]</scope>
    <source>
        <strain evidence="2 5">FDAARGOS_1148</strain>
    </source>
</reference>
<sequence length="100" mass="11153">MMTNNHDENKVNQEEEQNVSEMVDEGGLGADGYYKINEFQKDGGSVEVGLDQFKLRVSEYNDLDLVNSLIAHADANHGGSEFDDAINVVKQEILGRLHDK</sequence>
<reference evidence="3 4" key="1">
    <citation type="submission" date="2018-11" db="EMBL/GenBank/DDBJ databases">
        <title>Genomic profiling of Staphylococcus species from a Poultry farm system in KwaZulu-Natal, South Africa.</title>
        <authorList>
            <person name="Amoako D.G."/>
            <person name="Somboro A.M."/>
            <person name="Abia A.L.K."/>
            <person name="Bester L.A."/>
            <person name="Essack S.Y."/>
        </authorList>
    </citation>
    <scope>NUCLEOTIDE SEQUENCE [LARGE SCALE GENOMIC DNA]</scope>
    <source>
        <strain evidence="3 4">SA11</strain>
    </source>
</reference>
<feature type="compositionally biased region" description="Acidic residues" evidence="1">
    <location>
        <begin position="14"/>
        <end position="24"/>
    </location>
</feature>
<evidence type="ECO:0000313" key="5">
    <source>
        <dbReference type="Proteomes" id="UP000595942"/>
    </source>
</evidence>
<feature type="region of interest" description="Disordered" evidence="1">
    <location>
        <begin position="1"/>
        <end position="26"/>
    </location>
</feature>
<gene>
    <name evidence="3" type="ORF">EIG99_11685</name>
    <name evidence="2" type="ORF">I6J05_07365</name>
</gene>
<dbReference type="Proteomes" id="UP000595942">
    <property type="component" value="Chromosome"/>
</dbReference>
<organism evidence="3 4">
    <name type="scientific">Staphylococcus condimenti</name>
    <dbReference type="NCBI Taxonomy" id="70255"/>
    <lineage>
        <taxon>Bacteria</taxon>
        <taxon>Bacillati</taxon>
        <taxon>Bacillota</taxon>
        <taxon>Bacilli</taxon>
        <taxon>Bacillales</taxon>
        <taxon>Staphylococcaceae</taxon>
        <taxon>Staphylococcus</taxon>
    </lineage>
</organism>
<dbReference type="KEGG" id="scv:A4G25_11110"/>
<evidence type="ECO:0000313" key="2">
    <source>
        <dbReference type="EMBL" id="QQS81745.1"/>
    </source>
</evidence>
<dbReference type="EMBL" id="CP068073">
    <property type="protein sequence ID" value="QQS81745.1"/>
    <property type="molecule type" value="Genomic_DNA"/>
</dbReference>
<dbReference type="Proteomes" id="UP000293854">
    <property type="component" value="Unassembled WGS sequence"/>
</dbReference>
<dbReference type="EMBL" id="RQTE01000286">
    <property type="protein sequence ID" value="RZI00383.1"/>
    <property type="molecule type" value="Genomic_DNA"/>
</dbReference>
<evidence type="ECO:0000313" key="3">
    <source>
        <dbReference type="EMBL" id="RZI00383.1"/>
    </source>
</evidence>
<name>A0A143PEF4_9STAP</name>
<proteinExistence type="predicted"/>
<protein>
    <submittedName>
        <fullName evidence="3">Uncharacterized protein</fullName>
    </submittedName>
</protein>
<keyword evidence="5" id="KW-1185">Reference proteome</keyword>
<feature type="compositionally biased region" description="Basic and acidic residues" evidence="1">
    <location>
        <begin position="1"/>
        <end position="13"/>
    </location>
</feature>
<evidence type="ECO:0000256" key="1">
    <source>
        <dbReference type="SAM" id="MobiDB-lite"/>
    </source>
</evidence>
<dbReference type="AlphaFoldDB" id="A0A143PEF4"/>
<evidence type="ECO:0000313" key="4">
    <source>
        <dbReference type="Proteomes" id="UP000293854"/>
    </source>
</evidence>